<evidence type="ECO:0000313" key="3">
    <source>
        <dbReference type="EMBL" id="VAX36231.1"/>
    </source>
</evidence>
<feature type="transmembrane region" description="Helical" evidence="1">
    <location>
        <begin position="217"/>
        <end position="234"/>
    </location>
</feature>
<dbReference type="EMBL" id="UOGK01000045">
    <property type="protein sequence ID" value="VAX36231.1"/>
    <property type="molecule type" value="Genomic_DNA"/>
</dbReference>
<reference evidence="3" key="1">
    <citation type="submission" date="2018-06" db="EMBL/GenBank/DDBJ databases">
        <authorList>
            <person name="Zhirakovskaya E."/>
        </authorList>
    </citation>
    <scope>NUCLEOTIDE SEQUENCE</scope>
</reference>
<feature type="transmembrane region" description="Helical" evidence="1">
    <location>
        <begin position="126"/>
        <end position="147"/>
    </location>
</feature>
<dbReference type="Pfam" id="PF02517">
    <property type="entry name" value="Rce1-like"/>
    <property type="match status" value="1"/>
</dbReference>
<keyword evidence="1" id="KW-0812">Transmembrane</keyword>
<dbReference type="GO" id="GO:0080120">
    <property type="term" value="P:CAAX-box protein maturation"/>
    <property type="evidence" value="ECO:0007669"/>
    <property type="project" value="UniProtKB-ARBA"/>
</dbReference>
<dbReference type="InterPro" id="IPR003675">
    <property type="entry name" value="Rce1/LyrA-like_dom"/>
</dbReference>
<feature type="domain" description="CAAX prenyl protease 2/Lysostaphin resistance protein A-like" evidence="2">
    <location>
        <begin position="181"/>
        <end position="275"/>
    </location>
</feature>
<organism evidence="3">
    <name type="scientific">hydrothermal vent metagenome</name>
    <dbReference type="NCBI Taxonomy" id="652676"/>
    <lineage>
        <taxon>unclassified sequences</taxon>
        <taxon>metagenomes</taxon>
        <taxon>ecological metagenomes</taxon>
    </lineage>
</organism>
<feature type="transmembrane region" description="Helical" evidence="1">
    <location>
        <begin position="13"/>
        <end position="32"/>
    </location>
</feature>
<dbReference type="AlphaFoldDB" id="A0A3B1DBM6"/>
<dbReference type="PANTHER" id="PTHR36435">
    <property type="entry name" value="SLR1288 PROTEIN"/>
    <property type="match status" value="1"/>
</dbReference>
<feature type="transmembrane region" description="Helical" evidence="1">
    <location>
        <begin position="240"/>
        <end position="257"/>
    </location>
</feature>
<evidence type="ECO:0000256" key="1">
    <source>
        <dbReference type="SAM" id="Phobius"/>
    </source>
</evidence>
<protein>
    <recommendedName>
        <fullName evidence="2">CAAX prenyl protease 2/Lysostaphin resistance protein A-like domain-containing protein</fullName>
    </recommendedName>
</protein>
<proteinExistence type="predicted"/>
<name>A0A3B1DBM6_9ZZZZ</name>
<evidence type="ECO:0000259" key="2">
    <source>
        <dbReference type="Pfam" id="PF02517"/>
    </source>
</evidence>
<sequence length="291" mass="30991">MRLSEVGQSLAEWQRVLLIVGTVLVIVLLWGGDAIRPMSLQRAGLRNVKPLPATVWLMAGFMVLLIQSLTIAPIRQMEFLIGPDPESLRAMAVSQGVAYLAGVVAAFGLLSMASKAAPESGCKLNWIDLPVGFGLFLLVLPIVLLAGDLSVLIHHSLTEEGTTKAIAHPTLELIVNNRSDPWAWVLIASAVIGAPIVEEVVYRVFVQSAFLRLTGHAWISVIVTAAIFGTMHTLGGTSPWYAAVTVGFLGLVCGGAFERTKRLGVPIAMHAAFNAGNVVMAMWMMGGEGTG</sequence>
<feature type="transmembrane region" description="Helical" evidence="1">
    <location>
        <begin position="92"/>
        <end position="114"/>
    </location>
</feature>
<accession>A0A3B1DBM6</accession>
<dbReference type="PANTHER" id="PTHR36435:SF1">
    <property type="entry name" value="CAAX AMINO TERMINAL PROTEASE FAMILY PROTEIN"/>
    <property type="match status" value="1"/>
</dbReference>
<keyword evidence="1" id="KW-0472">Membrane</keyword>
<feature type="transmembrane region" description="Helical" evidence="1">
    <location>
        <begin position="182"/>
        <end position="205"/>
    </location>
</feature>
<feature type="transmembrane region" description="Helical" evidence="1">
    <location>
        <begin position="264"/>
        <end position="285"/>
    </location>
</feature>
<gene>
    <name evidence="3" type="ORF">MNBD_PLANCTO03-775</name>
</gene>
<feature type="transmembrane region" description="Helical" evidence="1">
    <location>
        <begin position="53"/>
        <end position="72"/>
    </location>
</feature>
<dbReference type="GO" id="GO:0004175">
    <property type="term" value="F:endopeptidase activity"/>
    <property type="evidence" value="ECO:0007669"/>
    <property type="project" value="UniProtKB-ARBA"/>
</dbReference>
<dbReference type="InterPro" id="IPR052710">
    <property type="entry name" value="CAAX_protease"/>
</dbReference>
<keyword evidence="1" id="KW-1133">Transmembrane helix</keyword>